<dbReference type="SUPFAM" id="SSF52047">
    <property type="entry name" value="RNI-like"/>
    <property type="match status" value="1"/>
</dbReference>
<dbReference type="PANTHER" id="PTHR31900:SF34">
    <property type="entry name" value="EMB|CAB62440.1-RELATED"/>
    <property type="match status" value="1"/>
</dbReference>
<dbReference type="AlphaFoldDB" id="A0A834WNL2"/>
<comment type="caution">
    <text evidence="2">The sequence shown here is derived from an EMBL/GenBank/DDBJ whole genome shotgun (WGS) entry which is preliminary data.</text>
</comment>
<dbReference type="OrthoDB" id="1436850at2759"/>
<evidence type="ECO:0000259" key="1">
    <source>
        <dbReference type="PROSITE" id="PS50181"/>
    </source>
</evidence>
<name>A0A834WNL2_9FABA</name>
<keyword evidence="3" id="KW-1185">Reference proteome</keyword>
<dbReference type="InterPro" id="IPR006566">
    <property type="entry name" value="FBD"/>
</dbReference>
<organism evidence="2 3">
    <name type="scientific">Senna tora</name>
    <dbReference type="NCBI Taxonomy" id="362788"/>
    <lineage>
        <taxon>Eukaryota</taxon>
        <taxon>Viridiplantae</taxon>
        <taxon>Streptophyta</taxon>
        <taxon>Embryophyta</taxon>
        <taxon>Tracheophyta</taxon>
        <taxon>Spermatophyta</taxon>
        <taxon>Magnoliopsida</taxon>
        <taxon>eudicotyledons</taxon>
        <taxon>Gunneridae</taxon>
        <taxon>Pentapetalae</taxon>
        <taxon>rosids</taxon>
        <taxon>fabids</taxon>
        <taxon>Fabales</taxon>
        <taxon>Fabaceae</taxon>
        <taxon>Caesalpinioideae</taxon>
        <taxon>Cassia clade</taxon>
        <taxon>Senna</taxon>
    </lineage>
</organism>
<evidence type="ECO:0000313" key="3">
    <source>
        <dbReference type="Proteomes" id="UP000634136"/>
    </source>
</evidence>
<dbReference type="SMART" id="SM00579">
    <property type="entry name" value="FBD"/>
    <property type="match status" value="1"/>
</dbReference>
<dbReference type="SUPFAM" id="SSF81383">
    <property type="entry name" value="F-box domain"/>
    <property type="match status" value="1"/>
</dbReference>
<dbReference type="EMBL" id="JAAIUW010000006">
    <property type="protein sequence ID" value="KAF7825891.1"/>
    <property type="molecule type" value="Genomic_DNA"/>
</dbReference>
<dbReference type="Proteomes" id="UP000634136">
    <property type="component" value="Unassembled WGS sequence"/>
</dbReference>
<evidence type="ECO:0000313" key="2">
    <source>
        <dbReference type="EMBL" id="KAF7825891.1"/>
    </source>
</evidence>
<dbReference type="Pfam" id="PF00646">
    <property type="entry name" value="F-box"/>
    <property type="match status" value="1"/>
</dbReference>
<dbReference type="Gene3D" id="1.20.1280.50">
    <property type="match status" value="1"/>
</dbReference>
<proteinExistence type="predicted"/>
<sequence>MAAESSKSEAQKIDTMASISSLPNELLLKILSYLPLTQAVATSILSNTWKALCSQFLEDNYSRLAYFDDFALISPRRQKSIRLRRSTSDSDLIIRWIETAITQRQVEILDVSLCLRNVVPLPSSVFTCSTIVVLRLNNVILSNSGSDSDPVSVCLPSLKILHLKSVTFGSLRTVDNLLYSSTKILEDLVLHNISISGCQFVVSCIGSCRSFPKLIRANIDSSIFIPLDSAHNVESFRICPLHYRCFGHNPSTTFKNMVSMEVRYCDCWWEFLDTMMKYTTKLQNLVISKKPGGSFTPWIDHSNPVPKCLSSSLRTCCIKGFDSEEGLTCVLPLAKYIVENGRVLETITISCINQFAKDLINGELLSWQRSSLACQVNIVGGLSG</sequence>
<gene>
    <name evidence="2" type="ORF">G2W53_017055</name>
</gene>
<feature type="domain" description="F-box" evidence="1">
    <location>
        <begin position="16"/>
        <end position="64"/>
    </location>
</feature>
<dbReference type="Pfam" id="PF08387">
    <property type="entry name" value="FBD"/>
    <property type="match status" value="1"/>
</dbReference>
<dbReference type="PANTHER" id="PTHR31900">
    <property type="entry name" value="F-BOX/RNI SUPERFAMILY PROTEIN-RELATED"/>
    <property type="match status" value="1"/>
</dbReference>
<protein>
    <submittedName>
        <fullName evidence="2">F-box/FBD/LRR-repeat protein</fullName>
    </submittedName>
</protein>
<dbReference type="InterPro" id="IPR050232">
    <property type="entry name" value="FBL13/AtMIF1-like"/>
</dbReference>
<reference evidence="2" key="1">
    <citation type="submission" date="2020-09" db="EMBL/GenBank/DDBJ databases">
        <title>Genome-Enabled Discovery of Anthraquinone Biosynthesis in Senna tora.</title>
        <authorList>
            <person name="Kang S.-H."/>
            <person name="Pandey R.P."/>
            <person name="Lee C.-M."/>
            <person name="Sim J.-S."/>
            <person name="Jeong J.-T."/>
            <person name="Choi B.-S."/>
            <person name="Jung M."/>
            <person name="Ginzburg D."/>
            <person name="Zhao K."/>
            <person name="Won S.Y."/>
            <person name="Oh T.-J."/>
            <person name="Yu Y."/>
            <person name="Kim N.-H."/>
            <person name="Lee O.R."/>
            <person name="Lee T.-H."/>
            <person name="Bashyal P."/>
            <person name="Kim T.-S."/>
            <person name="Lee W.-H."/>
            <person name="Kawkins C."/>
            <person name="Kim C.-K."/>
            <person name="Kim J.S."/>
            <person name="Ahn B.O."/>
            <person name="Rhee S.Y."/>
            <person name="Sohng J.K."/>
        </authorList>
    </citation>
    <scope>NUCLEOTIDE SEQUENCE</scope>
    <source>
        <tissue evidence="2">Leaf</tissue>
    </source>
</reference>
<dbReference type="PROSITE" id="PS50181">
    <property type="entry name" value="FBOX"/>
    <property type="match status" value="1"/>
</dbReference>
<dbReference type="InterPro" id="IPR036047">
    <property type="entry name" value="F-box-like_dom_sf"/>
</dbReference>
<accession>A0A834WNL2</accession>
<dbReference type="InterPro" id="IPR001810">
    <property type="entry name" value="F-box_dom"/>
</dbReference>